<keyword evidence="6" id="KW-1185">Reference proteome</keyword>
<dbReference type="SMART" id="SM00202">
    <property type="entry name" value="SR"/>
    <property type="match status" value="1"/>
</dbReference>
<proteinExistence type="predicted"/>
<feature type="disulfide bond" evidence="2">
    <location>
        <begin position="104"/>
        <end position="114"/>
    </location>
</feature>
<organism evidence="5 6">
    <name type="scientific">Merluccius polli</name>
    <name type="common">Benguela hake</name>
    <name type="synonym">Merluccius cadenati</name>
    <dbReference type="NCBI Taxonomy" id="89951"/>
    <lineage>
        <taxon>Eukaryota</taxon>
        <taxon>Metazoa</taxon>
        <taxon>Chordata</taxon>
        <taxon>Craniata</taxon>
        <taxon>Vertebrata</taxon>
        <taxon>Euteleostomi</taxon>
        <taxon>Actinopterygii</taxon>
        <taxon>Neopterygii</taxon>
        <taxon>Teleostei</taxon>
        <taxon>Neoteleostei</taxon>
        <taxon>Acanthomorphata</taxon>
        <taxon>Zeiogadaria</taxon>
        <taxon>Gadariae</taxon>
        <taxon>Gadiformes</taxon>
        <taxon>Gadoidei</taxon>
        <taxon>Merlucciidae</taxon>
        <taxon>Merluccius</taxon>
    </lineage>
</organism>
<dbReference type="PRINTS" id="PR00258">
    <property type="entry name" value="SPERACTRCPTR"/>
</dbReference>
<evidence type="ECO:0000256" key="1">
    <source>
        <dbReference type="ARBA" id="ARBA00023157"/>
    </source>
</evidence>
<evidence type="ECO:0000313" key="6">
    <source>
        <dbReference type="Proteomes" id="UP001174136"/>
    </source>
</evidence>
<dbReference type="Pfam" id="PF00530">
    <property type="entry name" value="SRCR"/>
    <property type="match status" value="2"/>
</dbReference>
<feature type="domain" description="SRCR" evidence="4">
    <location>
        <begin position="134"/>
        <end position="245"/>
    </location>
</feature>
<gene>
    <name evidence="5" type="primary">Cd5l_1</name>
    <name evidence="5" type="ORF">N1851_030109</name>
</gene>
<dbReference type="InterPro" id="IPR001190">
    <property type="entry name" value="SRCR"/>
</dbReference>
<dbReference type="PROSITE" id="PS50287">
    <property type="entry name" value="SRCR_2"/>
    <property type="match status" value="3"/>
</dbReference>
<dbReference type="SUPFAM" id="SSF56487">
    <property type="entry name" value="SRCR-like"/>
    <property type="match status" value="3"/>
</dbReference>
<dbReference type="Gene3D" id="3.10.250.10">
    <property type="entry name" value="SRCR-like domain"/>
    <property type="match status" value="3"/>
</dbReference>
<dbReference type="Proteomes" id="UP001174136">
    <property type="component" value="Unassembled WGS sequence"/>
</dbReference>
<dbReference type="PANTHER" id="PTHR48071:SF24">
    <property type="entry name" value="DELETED IN MALIGNANT BRAIN TUMORS 1 PROTEIN-LIKE"/>
    <property type="match status" value="1"/>
</dbReference>
<feature type="disulfide bond" evidence="2">
    <location>
        <begin position="59"/>
        <end position="123"/>
    </location>
</feature>
<evidence type="ECO:0000256" key="3">
    <source>
        <dbReference type="SAM" id="MobiDB-lite"/>
    </source>
</evidence>
<comment type="caution">
    <text evidence="5">The sequence shown here is derived from an EMBL/GenBank/DDBJ whole genome shotgun (WGS) entry which is preliminary data.</text>
</comment>
<keyword evidence="1 2" id="KW-1015">Disulfide bond</keyword>
<name>A0AA47NQC0_MERPO</name>
<comment type="caution">
    <text evidence="2">Lacks conserved residue(s) required for the propagation of feature annotation.</text>
</comment>
<sequence>MAVHNLPPWRMNKHQRQRLTCEPPGTTTAGSLKARLAVSRDHCFGNVEMFSQGQWRPVCKDALDKSAEAQAAICTELNCGKSVESLDFFGPLSSVKQFVSKLSCPTGSNSLASCTTTVSEKSCPKGGLKCSDWKRLVLKSKEGGRACEGMVFMYSKDDPKVVSSQGWTQEEGQRLCQDLGCGSYQNHSEEEPDGLTMWGTFNCSGVDKPGNIWECMRSEQATVNKRLYLQCQEDKFKVSLSEGCRGQVLLDKQKVCSRHWKPEDSHRVCMQTNCNNSFIEDKETEKKAAGVTALHVNCLGSEGQLGQCMVSSATCENPLVSVFCIGAIKFNTTEKCGGRIQVLDRDGNWEMICPLTAVNGK</sequence>
<dbReference type="GO" id="GO:0005886">
    <property type="term" value="C:plasma membrane"/>
    <property type="evidence" value="ECO:0007669"/>
    <property type="project" value="TreeGrafter"/>
</dbReference>
<evidence type="ECO:0000256" key="2">
    <source>
        <dbReference type="PROSITE-ProRule" id="PRU00196"/>
    </source>
</evidence>
<feature type="disulfide bond" evidence="2">
    <location>
        <begin position="298"/>
        <end position="308"/>
    </location>
</feature>
<evidence type="ECO:0000313" key="5">
    <source>
        <dbReference type="EMBL" id="KAK0134316.1"/>
    </source>
</evidence>
<reference evidence="5" key="1">
    <citation type="journal article" date="2023" name="Front. Mar. Sci.">
        <title>A new Merluccius polli reference genome to investigate the effects of global change in West African waters.</title>
        <authorList>
            <person name="Mateo J.L."/>
            <person name="Blanco-Fernandez C."/>
            <person name="Garcia-Vazquez E."/>
            <person name="Machado-Schiaffino G."/>
        </authorList>
    </citation>
    <scope>NUCLEOTIDE SEQUENCE</scope>
    <source>
        <strain evidence="5">C29</strain>
        <tissue evidence="5">Fin</tissue>
    </source>
</reference>
<dbReference type="GO" id="GO:0004252">
    <property type="term" value="F:serine-type endopeptidase activity"/>
    <property type="evidence" value="ECO:0007669"/>
    <property type="project" value="TreeGrafter"/>
</dbReference>
<accession>A0AA47NQC0</accession>
<evidence type="ECO:0000259" key="4">
    <source>
        <dbReference type="PROSITE" id="PS50287"/>
    </source>
</evidence>
<dbReference type="InterPro" id="IPR036772">
    <property type="entry name" value="SRCR-like_dom_sf"/>
</dbReference>
<feature type="domain" description="SRCR" evidence="4">
    <location>
        <begin position="255"/>
        <end position="325"/>
    </location>
</feature>
<dbReference type="EMBL" id="JAOPHQ010005714">
    <property type="protein sequence ID" value="KAK0134316.1"/>
    <property type="molecule type" value="Genomic_DNA"/>
</dbReference>
<feature type="region of interest" description="Disordered" evidence="3">
    <location>
        <begin position="1"/>
        <end position="27"/>
    </location>
</feature>
<dbReference type="PANTHER" id="PTHR48071">
    <property type="entry name" value="SRCR DOMAIN-CONTAINING PROTEIN"/>
    <property type="match status" value="1"/>
</dbReference>
<protein>
    <submittedName>
        <fullName evidence="5">CD5 antigen-like</fullName>
    </submittedName>
</protein>
<dbReference type="GO" id="GO:0031638">
    <property type="term" value="P:zymogen activation"/>
    <property type="evidence" value="ECO:0007669"/>
    <property type="project" value="TreeGrafter"/>
</dbReference>
<feature type="domain" description="SRCR" evidence="4">
    <location>
        <begin position="34"/>
        <end position="131"/>
    </location>
</feature>
<dbReference type="AlphaFoldDB" id="A0AA47NQC0"/>